<evidence type="ECO:0000313" key="1">
    <source>
        <dbReference type="EMBL" id="KAL1115721.1"/>
    </source>
</evidence>
<dbReference type="InterPro" id="IPR053720">
    <property type="entry name" value="Psm_Assembly_Chaperone"/>
</dbReference>
<dbReference type="Gene3D" id="3.30.230.90">
    <property type="match status" value="1"/>
</dbReference>
<organism evidence="1 2">
    <name type="scientific">Ranatra chinensis</name>
    <dbReference type="NCBI Taxonomy" id="642074"/>
    <lineage>
        <taxon>Eukaryota</taxon>
        <taxon>Metazoa</taxon>
        <taxon>Ecdysozoa</taxon>
        <taxon>Arthropoda</taxon>
        <taxon>Hexapoda</taxon>
        <taxon>Insecta</taxon>
        <taxon>Pterygota</taxon>
        <taxon>Neoptera</taxon>
        <taxon>Paraneoptera</taxon>
        <taxon>Hemiptera</taxon>
        <taxon>Heteroptera</taxon>
        <taxon>Panheteroptera</taxon>
        <taxon>Nepomorpha</taxon>
        <taxon>Nepidae</taxon>
        <taxon>Ranatrinae</taxon>
        <taxon>Ranatra</taxon>
    </lineage>
</organism>
<keyword evidence="2" id="KW-1185">Reference proteome</keyword>
<dbReference type="InterPro" id="IPR018788">
    <property type="entry name" value="Proteasome_assmbl_chp_3"/>
</dbReference>
<comment type="caution">
    <text evidence="1">The sequence shown here is derived from an EMBL/GenBank/DDBJ whole genome shotgun (WGS) entry which is preliminary data.</text>
</comment>
<sequence>MVFRTSAAVIDGTMTDLVVSDFDDGLLIVVSQYKKPGAFFRVQKMVVDHPQDMGDGSPQAYAIRTMFGSDFEDRLFSAANFLAEDLLLPDNTVISLALRDSSPKVLKIVSQMIRKNKTW</sequence>
<accession>A0ABD0XWS7</accession>
<dbReference type="Proteomes" id="UP001558652">
    <property type="component" value="Unassembled WGS sequence"/>
</dbReference>
<gene>
    <name evidence="1" type="ORF">AAG570_006011</name>
</gene>
<evidence type="ECO:0000313" key="2">
    <source>
        <dbReference type="Proteomes" id="UP001558652"/>
    </source>
</evidence>
<dbReference type="PANTHER" id="PTHR31051:SF1">
    <property type="entry name" value="PROTEASOME ASSEMBLY CHAPERONE 3"/>
    <property type="match status" value="1"/>
</dbReference>
<dbReference type="Pfam" id="PF10178">
    <property type="entry name" value="PAC3"/>
    <property type="match status" value="1"/>
</dbReference>
<proteinExistence type="predicted"/>
<evidence type="ECO:0008006" key="3">
    <source>
        <dbReference type="Google" id="ProtNLM"/>
    </source>
</evidence>
<dbReference type="PANTHER" id="PTHR31051">
    <property type="entry name" value="PROTEASOME ASSEMBLY CHAPERONE 3"/>
    <property type="match status" value="1"/>
</dbReference>
<name>A0ABD0XWS7_9HEMI</name>
<dbReference type="AlphaFoldDB" id="A0ABD0XWS7"/>
<reference evidence="1 2" key="1">
    <citation type="submission" date="2024-07" db="EMBL/GenBank/DDBJ databases">
        <title>Chromosome-level genome assembly of the water stick insect Ranatra chinensis (Heteroptera: Nepidae).</title>
        <authorList>
            <person name="Liu X."/>
        </authorList>
    </citation>
    <scope>NUCLEOTIDE SEQUENCE [LARGE SCALE GENOMIC DNA]</scope>
    <source>
        <strain evidence="1">Cailab_2021Rc</strain>
        <tissue evidence="1">Muscle</tissue>
    </source>
</reference>
<dbReference type="EMBL" id="JBFDAA010000019">
    <property type="protein sequence ID" value="KAL1115721.1"/>
    <property type="molecule type" value="Genomic_DNA"/>
</dbReference>
<protein>
    <recommendedName>
        <fullName evidence="3">Proteasome assembly chaperone 3</fullName>
    </recommendedName>
</protein>